<evidence type="ECO:0000256" key="11">
    <source>
        <dbReference type="ARBA" id="ARBA00022989"/>
    </source>
</evidence>
<dbReference type="SMART" id="SM00448">
    <property type="entry name" value="REC"/>
    <property type="match status" value="1"/>
</dbReference>
<dbReference type="Gene3D" id="1.10.287.130">
    <property type="match status" value="1"/>
</dbReference>
<dbReference type="InterPro" id="IPR004358">
    <property type="entry name" value="Sig_transdc_His_kin-like_C"/>
</dbReference>
<evidence type="ECO:0000256" key="15">
    <source>
        <dbReference type="PROSITE-ProRule" id="PRU00169"/>
    </source>
</evidence>
<dbReference type="Gene3D" id="1.20.120.160">
    <property type="entry name" value="HPT domain"/>
    <property type="match status" value="1"/>
</dbReference>
<evidence type="ECO:0000256" key="8">
    <source>
        <dbReference type="ARBA" id="ARBA00022741"/>
    </source>
</evidence>
<evidence type="ECO:0000256" key="7">
    <source>
        <dbReference type="ARBA" id="ARBA00022692"/>
    </source>
</evidence>
<dbReference type="SUPFAM" id="SSF47384">
    <property type="entry name" value="Homodimeric domain of signal transducing histidine kinase"/>
    <property type="match status" value="1"/>
</dbReference>
<dbReference type="SUPFAM" id="SSF55874">
    <property type="entry name" value="ATPase domain of HSP90 chaperone/DNA topoisomerase II/histidine kinase"/>
    <property type="match status" value="1"/>
</dbReference>
<dbReference type="CDD" id="cd17546">
    <property type="entry name" value="REC_hyHK_CKI1_RcsC-like"/>
    <property type="match status" value="1"/>
</dbReference>
<evidence type="ECO:0000256" key="16">
    <source>
        <dbReference type="SAM" id="Coils"/>
    </source>
</evidence>
<dbReference type="GO" id="GO:0005524">
    <property type="term" value="F:ATP binding"/>
    <property type="evidence" value="ECO:0007669"/>
    <property type="project" value="UniProtKB-KW"/>
</dbReference>
<dbReference type="InterPro" id="IPR003594">
    <property type="entry name" value="HATPase_dom"/>
</dbReference>
<dbReference type="InterPro" id="IPR011006">
    <property type="entry name" value="CheY-like_superfamily"/>
</dbReference>
<dbReference type="InterPro" id="IPR001789">
    <property type="entry name" value="Sig_transdc_resp-reg_receiver"/>
</dbReference>
<dbReference type="InterPro" id="IPR036097">
    <property type="entry name" value="HisK_dim/P_sf"/>
</dbReference>
<evidence type="ECO:0000313" key="21">
    <source>
        <dbReference type="Proteomes" id="UP001240171"/>
    </source>
</evidence>
<comment type="catalytic activity">
    <reaction evidence="1">
        <text>ATP + protein L-histidine = ADP + protein N-phospho-L-histidine.</text>
        <dbReference type="EC" id="2.7.13.3"/>
    </reaction>
</comment>
<keyword evidence="13" id="KW-0472">Membrane</keyword>
<gene>
    <name evidence="20" type="ORF">Q5741_05725</name>
</gene>
<keyword evidence="11" id="KW-1133">Transmembrane helix</keyword>
<evidence type="ECO:0000256" key="4">
    <source>
        <dbReference type="ARBA" id="ARBA00022475"/>
    </source>
</evidence>
<dbReference type="PANTHER" id="PTHR45339:SF1">
    <property type="entry name" value="HYBRID SIGNAL TRANSDUCTION HISTIDINE KINASE J"/>
    <property type="match status" value="1"/>
</dbReference>
<protein>
    <recommendedName>
        <fullName evidence="3">histidine kinase</fullName>
        <ecNumber evidence="3">2.7.13.3</ecNumber>
    </recommendedName>
</protein>
<dbReference type="Pfam" id="PF01627">
    <property type="entry name" value="Hpt"/>
    <property type="match status" value="1"/>
</dbReference>
<dbReference type="SUPFAM" id="SSF47226">
    <property type="entry name" value="Histidine-containing phosphotransfer domain, HPT domain"/>
    <property type="match status" value="1"/>
</dbReference>
<dbReference type="SMART" id="SM00387">
    <property type="entry name" value="HATPase_c"/>
    <property type="match status" value="1"/>
</dbReference>
<evidence type="ECO:0000256" key="2">
    <source>
        <dbReference type="ARBA" id="ARBA00004651"/>
    </source>
</evidence>
<accession>A0ABT9C9I3</accession>
<evidence type="ECO:0000256" key="5">
    <source>
        <dbReference type="ARBA" id="ARBA00022553"/>
    </source>
</evidence>
<evidence type="ECO:0000256" key="14">
    <source>
        <dbReference type="PROSITE-ProRule" id="PRU00110"/>
    </source>
</evidence>
<evidence type="ECO:0000256" key="3">
    <source>
        <dbReference type="ARBA" id="ARBA00012438"/>
    </source>
</evidence>
<evidence type="ECO:0000256" key="12">
    <source>
        <dbReference type="ARBA" id="ARBA00023012"/>
    </source>
</evidence>
<dbReference type="InterPro" id="IPR036890">
    <property type="entry name" value="HATPase_C_sf"/>
</dbReference>
<dbReference type="InterPro" id="IPR005467">
    <property type="entry name" value="His_kinase_dom"/>
</dbReference>
<dbReference type="PANTHER" id="PTHR45339">
    <property type="entry name" value="HYBRID SIGNAL TRANSDUCTION HISTIDINE KINASE J"/>
    <property type="match status" value="1"/>
</dbReference>
<dbReference type="Pfam" id="PF00072">
    <property type="entry name" value="Response_reg"/>
    <property type="match status" value="1"/>
</dbReference>
<dbReference type="PROSITE" id="PS50109">
    <property type="entry name" value="HIS_KIN"/>
    <property type="match status" value="1"/>
</dbReference>
<feature type="domain" description="HPt" evidence="19">
    <location>
        <begin position="481"/>
        <end position="574"/>
    </location>
</feature>
<dbReference type="InterPro" id="IPR003661">
    <property type="entry name" value="HisK_dim/P_dom"/>
</dbReference>
<keyword evidence="6" id="KW-0808">Transferase</keyword>
<dbReference type="Proteomes" id="UP001240171">
    <property type="component" value="Unassembled WGS sequence"/>
</dbReference>
<dbReference type="CDD" id="cd00082">
    <property type="entry name" value="HisKA"/>
    <property type="match status" value="1"/>
</dbReference>
<dbReference type="RefSeq" id="WP_305023107.1">
    <property type="nucleotide sequence ID" value="NZ_JAUQTB010000002.1"/>
</dbReference>
<dbReference type="InterPro" id="IPR036641">
    <property type="entry name" value="HPT_dom_sf"/>
</dbReference>
<keyword evidence="16" id="KW-0175">Coiled coil</keyword>
<evidence type="ECO:0000256" key="1">
    <source>
        <dbReference type="ARBA" id="ARBA00000085"/>
    </source>
</evidence>
<dbReference type="SMART" id="SM00388">
    <property type="entry name" value="HisKA"/>
    <property type="match status" value="1"/>
</dbReference>
<dbReference type="Pfam" id="PF02518">
    <property type="entry name" value="HATPase_c"/>
    <property type="match status" value="1"/>
</dbReference>
<dbReference type="EC" id="2.7.13.3" evidence="3"/>
<feature type="domain" description="Histidine kinase" evidence="17">
    <location>
        <begin position="77"/>
        <end position="298"/>
    </location>
</feature>
<keyword evidence="21" id="KW-1185">Reference proteome</keyword>
<evidence type="ECO:0000256" key="9">
    <source>
        <dbReference type="ARBA" id="ARBA00022777"/>
    </source>
</evidence>
<name>A0ABT9C9I3_9BACL</name>
<evidence type="ECO:0000313" key="20">
    <source>
        <dbReference type="EMBL" id="MDO7905916.1"/>
    </source>
</evidence>
<evidence type="ECO:0000259" key="18">
    <source>
        <dbReference type="PROSITE" id="PS50110"/>
    </source>
</evidence>
<dbReference type="PROSITE" id="PS50894">
    <property type="entry name" value="HPT"/>
    <property type="match status" value="1"/>
</dbReference>
<keyword evidence="5 15" id="KW-0597">Phosphoprotein</keyword>
<evidence type="ECO:0000259" key="19">
    <source>
        <dbReference type="PROSITE" id="PS50894"/>
    </source>
</evidence>
<sequence>MQETSNEAEMLLKTIEMLSDQLIRQKAQEEQVLSEFSSMNNELVTLQRALAKSNAELKHARESAETANEAKSNFLAMVSHEIRTPMNGIIGMSELLSHQGLSEDQREALLVIQDSASLLLTMMNDLLDLSKIEAGQMMLENGPLNLNDIARRVTQLLDAKVKANNNIVRVEMDPRIQSELAGDSARLTQIILNLFSNANKFTRDGQLDLSFKLIEEHDQYQRIRFEMRDTGIGISQEDQDKLFRPYMQTVEGRAAHYGGTGLGLSICKSFVELMDGSIGVSSKPGSGSRFWFEIELEKGGGTLTNTRLGSSEQRQVKDESLPEERLLDGHDRELKVLVAEDNPINRKVVLMQLQRLGIKHVDVATNGKEALEAFQQSEYVCILMDHVMPVMDGFTAAGEIRSYEQLQGAPRTPIIAMTGNASDMDREKCLAAGMDDYLAKPLTIASLGQVLKRWLPEVPVLEAVLDEEIVQEILELSEDGSTELLESLLDMYIEDTPEKVQMLEQYLNAGNMTEVLRSAHDLKSSSLSLGINRLSKLFGSIENAANANRLEEAVQLLTEVMPAYEEACNSLRGYFK</sequence>
<dbReference type="PROSITE" id="PS50110">
    <property type="entry name" value="RESPONSE_REGULATORY"/>
    <property type="match status" value="1"/>
</dbReference>
<keyword evidence="12" id="KW-0902">Two-component regulatory system</keyword>
<keyword evidence="8" id="KW-0547">Nucleotide-binding</keyword>
<dbReference type="InterPro" id="IPR008207">
    <property type="entry name" value="Sig_transdc_His_kin_Hpt_dom"/>
</dbReference>
<proteinExistence type="predicted"/>
<evidence type="ECO:0000256" key="6">
    <source>
        <dbReference type="ARBA" id="ARBA00022679"/>
    </source>
</evidence>
<dbReference type="Gene3D" id="3.30.565.10">
    <property type="entry name" value="Histidine kinase-like ATPase, C-terminal domain"/>
    <property type="match status" value="1"/>
</dbReference>
<dbReference type="PRINTS" id="PR00344">
    <property type="entry name" value="BCTRLSENSOR"/>
</dbReference>
<keyword evidence="9" id="KW-0418">Kinase</keyword>
<evidence type="ECO:0000256" key="13">
    <source>
        <dbReference type="ARBA" id="ARBA00023136"/>
    </source>
</evidence>
<comment type="subcellular location">
    <subcellularLocation>
        <location evidence="2">Cell membrane</location>
        <topology evidence="2">Multi-pass membrane protein</topology>
    </subcellularLocation>
</comment>
<evidence type="ECO:0000259" key="17">
    <source>
        <dbReference type="PROSITE" id="PS50109"/>
    </source>
</evidence>
<dbReference type="Gene3D" id="3.40.50.2300">
    <property type="match status" value="1"/>
</dbReference>
<evidence type="ECO:0000256" key="10">
    <source>
        <dbReference type="ARBA" id="ARBA00022840"/>
    </source>
</evidence>
<feature type="modified residue" description="Phosphohistidine" evidence="14">
    <location>
        <position position="520"/>
    </location>
</feature>
<feature type="domain" description="Response regulatory" evidence="18">
    <location>
        <begin position="335"/>
        <end position="455"/>
    </location>
</feature>
<keyword evidence="7" id="KW-0812">Transmembrane</keyword>
<comment type="caution">
    <text evidence="20">The sequence shown here is derived from an EMBL/GenBank/DDBJ whole genome shotgun (WGS) entry which is preliminary data.</text>
</comment>
<dbReference type="SUPFAM" id="SSF52172">
    <property type="entry name" value="CheY-like"/>
    <property type="match status" value="1"/>
</dbReference>
<keyword evidence="10 20" id="KW-0067">ATP-binding</keyword>
<feature type="modified residue" description="4-aspartylphosphate" evidence="15">
    <location>
        <position position="385"/>
    </location>
</feature>
<feature type="coiled-coil region" evidence="16">
    <location>
        <begin position="1"/>
        <end position="70"/>
    </location>
</feature>
<keyword evidence="4" id="KW-1003">Cell membrane</keyword>
<dbReference type="EMBL" id="JAUQTB010000002">
    <property type="protein sequence ID" value="MDO7905916.1"/>
    <property type="molecule type" value="Genomic_DNA"/>
</dbReference>
<dbReference type="Pfam" id="PF00512">
    <property type="entry name" value="HisKA"/>
    <property type="match status" value="1"/>
</dbReference>
<dbReference type="SMART" id="SM00073">
    <property type="entry name" value="HPT"/>
    <property type="match status" value="1"/>
</dbReference>
<reference evidence="20 21" key="1">
    <citation type="submission" date="2023-07" db="EMBL/GenBank/DDBJ databases">
        <title>Paenibacillus sp. JX-17 nov. isolated from soil.</title>
        <authorList>
            <person name="Wan Y."/>
            <person name="Liu B."/>
        </authorList>
    </citation>
    <scope>NUCLEOTIDE SEQUENCE [LARGE SCALE GENOMIC DNA]</scope>
    <source>
        <strain evidence="20 21">JX-17</strain>
    </source>
</reference>
<dbReference type="CDD" id="cd16922">
    <property type="entry name" value="HATPase_EvgS-ArcB-TorS-like"/>
    <property type="match status" value="1"/>
</dbReference>
<organism evidence="20 21">
    <name type="scientific">Paenibacillus lacisoli</name>
    <dbReference type="NCBI Taxonomy" id="3064525"/>
    <lineage>
        <taxon>Bacteria</taxon>
        <taxon>Bacillati</taxon>
        <taxon>Bacillota</taxon>
        <taxon>Bacilli</taxon>
        <taxon>Bacillales</taxon>
        <taxon>Paenibacillaceae</taxon>
        <taxon>Paenibacillus</taxon>
    </lineage>
</organism>